<protein>
    <recommendedName>
        <fullName evidence="4">Sas10 C-terminal domain-containing protein</fullName>
    </recommendedName>
</protein>
<feature type="compositionally biased region" description="Basic residues" evidence="1">
    <location>
        <begin position="117"/>
        <end position="134"/>
    </location>
</feature>
<dbReference type="EMBL" id="JBDODL010001102">
    <property type="protein sequence ID" value="MES1921132.1"/>
    <property type="molecule type" value="Genomic_DNA"/>
</dbReference>
<comment type="caution">
    <text evidence="2">The sequence shown here is derived from an EMBL/GenBank/DDBJ whole genome shotgun (WGS) entry which is preliminary data.</text>
</comment>
<evidence type="ECO:0000313" key="2">
    <source>
        <dbReference type="EMBL" id="MES1921132.1"/>
    </source>
</evidence>
<reference evidence="2 3" key="1">
    <citation type="journal article" date="2024" name="BMC Biol.">
        <title>Comparative genomics of Ascetosporea gives new insight into the evolutionary basis for animal parasitism in Rhizaria.</title>
        <authorList>
            <person name="Hiltunen Thoren M."/>
            <person name="Onut-Brannstrom I."/>
            <person name="Alfjorden A."/>
            <person name="Peckova H."/>
            <person name="Swords F."/>
            <person name="Hooper C."/>
            <person name="Holzer A.S."/>
            <person name="Bass D."/>
            <person name="Burki F."/>
        </authorList>
    </citation>
    <scope>NUCLEOTIDE SEQUENCE [LARGE SCALE GENOMIC DNA]</scope>
    <source>
        <strain evidence="2">20-A016</strain>
    </source>
</reference>
<evidence type="ECO:0000256" key="1">
    <source>
        <dbReference type="SAM" id="MobiDB-lite"/>
    </source>
</evidence>
<sequence>MSSYSEYDSETDLENLPMRPKSSRRRTLRTKEDESSGDEEFWNMEIFKENPKDNEDEYQYERPGADVSDSDISHEVSKSEEAEEDGKLADEILLQEERKKDRKNKNGVYKDPLLARSKPKTKTRKSKKHKKNVKKIYRLRKSTAEQTETYKNIKVSDFSKKVEQA</sequence>
<proteinExistence type="predicted"/>
<feature type="compositionally biased region" description="Basic and acidic residues" evidence="1">
    <location>
        <begin position="46"/>
        <end position="64"/>
    </location>
</feature>
<dbReference type="Proteomes" id="UP001439008">
    <property type="component" value="Unassembled WGS sequence"/>
</dbReference>
<keyword evidence="3" id="KW-1185">Reference proteome</keyword>
<accession>A0ABV2AN99</accession>
<feature type="compositionally biased region" description="Basic and acidic residues" evidence="1">
    <location>
        <begin position="71"/>
        <end position="99"/>
    </location>
</feature>
<evidence type="ECO:0000313" key="3">
    <source>
        <dbReference type="Proteomes" id="UP001439008"/>
    </source>
</evidence>
<feature type="region of interest" description="Disordered" evidence="1">
    <location>
        <begin position="1"/>
        <end position="134"/>
    </location>
</feature>
<organism evidence="2 3">
    <name type="scientific">Bonamia ostreae</name>
    <dbReference type="NCBI Taxonomy" id="126728"/>
    <lineage>
        <taxon>Eukaryota</taxon>
        <taxon>Sar</taxon>
        <taxon>Rhizaria</taxon>
        <taxon>Endomyxa</taxon>
        <taxon>Ascetosporea</taxon>
        <taxon>Haplosporida</taxon>
        <taxon>Bonamia</taxon>
    </lineage>
</organism>
<gene>
    <name evidence="2" type="ORF">MHBO_002713</name>
</gene>
<name>A0ABV2AN99_9EUKA</name>
<evidence type="ECO:0008006" key="4">
    <source>
        <dbReference type="Google" id="ProtNLM"/>
    </source>
</evidence>